<dbReference type="RefSeq" id="WP_216128397.1">
    <property type="nucleotide sequence ID" value="NZ_CP064782.1"/>
</dbReference>
<protein>
    <submittedName>
        <fullName evidence="6">Response regulator transcription factor</fullName>
    </submittedName>
</protein>
<dbReference type="InterPro" id="IPR058245">
    <property type="entry name" value="NreC/VraR/RcsB-like_REC"/>
</dbReference>
<dbReference type="InterPro" id="IPR001789">
    <property type="entry name" value="Sig_transdc_resp-reg_receiver"/>
</dbReference>
<dbReference type="AlphaFoldDB" id="A0A975SM25"/>
<evidence type="ECO:0000256" key="1">
    <source>
        <dbReference type="ARBA" id="ARBA00022553"/>
    </source>
</evidence>
<dbReference type="PANTHER" id="PTHR43214:SF43">
    <property type="entry name" value="TWO-COMPONENT RESPONSE REGULATOR"/>
    <property type="match status" value="1"/>
</dbReference>
<dbReference type="Proteomes" id="UP000683428">
    <property type="component" value="Chromosome"/>
</dbReference>
<dbReference type="EMBL" id="CP064782">
    <property type="protein sequence ID" value="QWT48807.1"/>
    <property type="molecule type" value="Genomic_DNA"/>
</dbReference>
<dbReference type="GO" id="GO:0003677">
    <property type="term" value="F:DNA binding"/>
    <property type="evidence" value="ECO:0007669"/>
    <property type="project" value="UniProtKB-KW"/>
</dbReference>
<evidence type="ECO:0000256" key="2">
    <source>
        <dbReference type="ARBA" id="ARBA00023125"/>
    </source>
</evidence>
<feature type="modified residue" description="4-aspartylphosphate" evidence="3">
    <location>
        <position position="54"/>
    </location>
</feature>
<dbReference type="CDD" id="cd06170">
    <property type="entry name" value="LuxR_C_like"/>
    <property type="match status" value="1"/>
</dbReference>
<organism evidence="6 7">
    <name type="scientific">Azospira inquinata</name>
    <dbReference type="NCBI Taxonomy" id="2785627"/>
    <lineage>
        <taxon>Bacteria</taxon>
        <taxon>Pseudomonadati</taxon>
        <taxon>Pseudomonadota</taxon>
        <taxon>Betaproteobacteria</taxon>
        <taxon>Rhodocyclales</taxon>
        <taxon>Rhodocyclaceae</taxon>
        <taxon>Azospira</taxon>
    </lineage>
</organism>
<dbReference type="PANTHER" id="PTHR43214">
    <property type="entry name" value="TWO-COMPONENT RESPONSE REGULATOR"/>
    <property type="match status" value="1"/>
</dbReference>
<dbReference type="GO" id="GO:0000160">
    <property type="term" value="P:phosphorelay signal transduction system"/>
    <property type="evidence" value="ECO:0007669"/>
    <property type="project" value="InterPro"/>
</dbReference>
<dbReference type="KEGG" id="aiq:Azoinq_13415"/>
<keyword evidence="2" id="KW-0238">DNA-binding</keyword>
<dbReference type="InterPro" id="IPR000792">
    <property type="entry name" value="Tscrpt_reg_LuxR_C"/>
</dbReference>
<dbReference type="SMART" id="SM00448">
    <property type="entry name" value="REC"/>
    <property type="match status" value="1"/>
</dbReference>
<dbReference type="PROSITE" id="PS50110">
    <property type="entry name" value="RESPONSE_REGULATORY"/>
    <property type="match status" value="1"/>
</dbReference>
<accession>A0A975SM25</accession>
<dbReference type="CDD" id="cd17535">
    <property type="entry name" value="REC_NarL-like"/>
    <property type="match status" value="1"/>
</dbReference>
<feature type="domain" description="HTH luxR-type" evidence="4">
    <location>
        <begin position="143"/>
        <end position="208"/>
    </location>
</feature>
<proteinExistence type="predicted"/>
<evidence type="ECO:0000256" key="3">
    <source>
        <dbReference type="PROSITE-ProRule" id="PRU00169"/>
    </source>
</evidence>
<evidence type="ECO:0000259" key="4">
    <source>
        <dbReference type="PROSITE" id="PS50043"/>
    </source>
</evidence>
<sequence>MIRVMITDDHTIMREGLKRLFSITPDIRTQAEAPDGASTLLRLAQGDIDVLLLDMTMGGLCGEALIKEIRRHHPALPILVLSMHNDPRIVQDALRAGAHGYVPKDRDPETLLLAIRRVAEGRRYLDPSLAQDVAFEAALGPLPQVRAERLTPRERQVLALLARDICPKEISERLHISYKTVAAHKKNIMKKMEFKNNGDLIRYALSYPLPP</sequence>
<dbReference type="PROSITE" id="PS50043">
    <property type="entry name" value="HTH_LUXR_2"/>
    <property type="match status" value="1"/>
</dbReference>
<reference evidence="6" key="1">
    <citation type="submission" date="2020-11" db="EMBL/GenBank/DDBJ databases">
        <title>Azospira inquinata sp. nov.</title>
        <authorList>
            <person name="Moe W.M."/>
            <person name="Mikes M.C."/>
        </authorList>
    </citation>
    <scope>NUCLEOTIDE SEQUENCE</scope>
    <source>
        <strain evidence="6">Azo-3</strain>
    </source>
</reference>
<dbReference type="GO" id="GO:0006355">
    <property type="term" value="P:regulation of DNA-templated transcription"/>
    <property type="evidence" value="ECO:0007669"/>
    <property type="project" value="InterPro"/>
</dbReference>
<keyword evidence="7" id="KW-1185">Reference proteome</keyword>
<dbReference type="Pfam" id="PF00196">
    <property type="entry name" value="GerE"/>
    <property type="match status" value="1"/>
</dbReference>
<evidence type="ECO:0000313" key="7">
    <source>
        <dbReference type="Proteomes" id="UP000683428"/>
    </source>
</evidence>
<dbReference type="InterPro" id="IPR039420">
    <property type="entry name" value="WalR-like"/>
</dbReference>
<dbReference type="SMART" id="SM00421">
    <property type="entry name" value="HTH_LUXR"/>
    <property type="match status" value="1"/>
</dbReference>
<dbReference type="Pfam" id="PF00072">
    <property type="entry name" value="Response_reg"/>
    <property type="match status" value="1"/>
</dbReference>
<evidence type="ECO:0000313" key="6">
    <source>
        <dbReference type="EMBL" id="QWT48807.1"/>
    </source>
</evidence>
<evidence type="ECO:0000259" key="5">
    <source>
        <dbReference type="PROSITE" id="PS50110"/>
    </source>
</evidence>
<gene>
    <name evidence="6" type="ORF">Azoinq_13415</name>
</gene>
<name>A0A975SM25_9RHOO</name>
<feature type="domain" description="Response regulatory" evidence="5">
    <location>
        <begin position="3"/>
        <end position="119"/>
    </location>
</feature>
<keyword evidence="1 3" id="KW-0597">Phosphoprotein</keyword>